<keyword evidence="4 5" id="KW-0560">Oxidoreductase</keyword>
<dbReference type="Pfam" id="PF01593">
    <property type="entry name" value="Amino_oxidase"/>
    <property type="match status" value="1"/>
</dbReference>
<dbReference type="SUPFAM" id="SSF51905">
    <property type="entry name" value="FAD/NAD(P)-binding domain"/>
    <property type="match status" value="1"/>
</dbReference>
<evidence type="ECO:0000256" key="5">
    <source>
        <dbReference type="RuleBase" id="RU362075"/>
    </source>
</evidence>
<evidence type="ECO:0000313" key="8">
    <source>
        <dbReference type="Proteomes" id="UP000189739"/>
    </source>
</evidence>
<accession>A0A1S9PD14</accession>
<sequence length="494" mass="55361">MPAKKAIIIGAGVAGIATAIRLAIKGYAVEVFEANSYPGGKLSEIEQNGYRFDAGPSLFTMPQYVDELFELAGKTPADYFRYQKLDVVCNYFYEDGTRIKAYADTQQFAAELNRSTGEPVANILKYLANSRDIYTITNHVFLERSLHRLQTYLRWDTLRSVFKLPKIDAMRSMHKANSTFFKDERVVQFFDRYATYNGSNPYQAPATLNVIPHLEHHFGAYFPEGGMHAITQALVKLAEELGVKFRYNTRVNEVVVINGIAKGVRANGEHITGDLVVSNMDVWHTYKTMLNKHPELHPEKTLLRERSSSALIFYWGIKKSFPALGLHNIFFSADYRAEFEHIWQEQDIYRDPTVYINISSKLKSDDAPPGHENWFVMINVPANTGQDWDKLIADARANILKKLSEILREDIAALIECESILDPRSIEAKTSSYKGSIYGTASNDRFAAFLRHANSSSKVKGLYFCGGSVHPGGGIPLCLLSAKIVSEAPAASAG</sequence>
<evidence type="ECO:0000313" key="7">
    <source>
        <dbReference type="EMBL" id="OOQ58863.1"/>
    </source>
</evidence>
<dbReference type="EMBL" id="MBTF01000023">
    <property type="protein sequence ID" value="OOQ58863.1"/>
    <property type="molecule type" value="Genomic_DNA"/>
</dbReference>
<dbReference type="NCBIfam" id="NF042421">
    <property type="entry name" value="hydcarot_desat_CrtD"/>
    <property type="match status" value="1"/>
</dbReference>
<dbReference type="GO" id="GO:0016117">
    <property type="term" value="P:carotenoid biosynthetic process"/>
    <property type="evidence" value="ECO:0007669"/>
    <property type="project" value="UniProtKB-KW"/>
</dbReference>
<dbReference type="NCBIfam" id="TIGR02734">
    <property type="entry name" value="crtI_fam"/>
    <property type="match status" value="1"/>
</dbReference>
<dbReference type="RefSeq" id="WP_078349576.1">
    <property type="nucleotide sequence ID" value="NZ_MBTF01000023.1"/>
</dbReference>
<dbReference type="InterPro" id="IPR036188">
    <property type="entry name" value="FAD/NAD-bd_sf"/>
</dbReference>
<organism evidence="7 8">
    <name type="scientific">Mucilaginibacter pedocola</name>
    <dbReference type="NCBI Taxonomy" id="1792845"/>
    <lineage>
        <taxon>Bacteria</taxon>
        <taxon>Pseudomonadati</taxon>
        <taxon>Bacteroidota</taxon>
        <taxon>Sphingobacteriia</taxon>
        <taxon>Sphingobacteriales</taxon>
        <taxon>Sphingobacteriaceae</taxon>
        <taxon>Mucilaginibacter</taxon>
    </lineage>
</organism>
<keyword evidence="3 5" id="KW-0125">Carotenoid biosynthesis</keyword>
<feature type="domain" description="Amine oxidase" evidence="6">
    <location>
        <begin position="13"/>
        <end position="487"/>
    </location>
</feature>
<dbReference type="InterPro" id="IPR014105">
    <property type="entry name" value="Carotenoid/retinoid_OxRdtase"/>
</dbReference>
<proteinExistence type="inferred from homology"/>
<evidence type="ECO:0000256" key="1">
    <source>
        <dbReference type="ARBA" id="ARBA00004829"/>
    </source>
</evidence>
<dbReference type="AlphaFoldDB" id="A0A1S9PD14"/>
<comment type="pathway">
    <text evidence="1 5">Carotenoid biosynthesis.</text>
</comment>
<dbReference type="Gene3D" id="3.50.50.60">
    <property type="entry name" value="FAD/NAD(P)-binding domain"/>
    <property type="match status" value="2"/>
</dbReference>
<evidence type="ECO:0000259" key="6">
    <source>
        <dbReference type="Pfam" id="PF01593"/>
    </source>
</evidence>
<dbReference type="STRING" id="1792845.BC343_09475"/>
<dbReference type="OrthoDB" id="9774675at2"/>
<protein>
    <submittedName>
        <fullName evidence="7">Phytoene dehydrogenase</fullName>
    </submittedName>
</protein>
<dbReference type="InterPro" id="IPR054840">
    <property type="entry name" value="hydcarot_desat_CrtD"/>
</dbReference>
<evidence type="ECO:0000256" key="2">
    <source>
        <dbReference type="ARBA" id="ARBA00006046"/>
    </source>
</evidence>
<evidence type="ECO:0000256" key="3">
    <source>
        <dbReference type="ARBA" id="ARBA00022746"/>
    </source>
</evidence>
<reference evidence="7 8" key="1">
    <citation type="submission" date="2016-07" db="EMBL/GenBank/DDBJ databases">
        <title>Genomic analysis of zinc-resistant bacterium Mucilaginibacter pedocola TBZ30.</title>
        <authorList>
            <person name="Huang J."/>
            <person name="Tang J."/>
        </authorList>
    </citation>
    <scope>NUCLEOTIDE SEQUENCE [LARGE SCALE GENOMIC DNA]</scope>
    <source>
        <strain evidence="7 8">TBZ30</strain>
    </source>
</reference>
<comment type="similarity">
    <text evidence="2 5">Belongs to the carotenoid/retinoid oxidoreductase family.</text>
</comment>
<dbReference type="InterPro" id="IPR002937">
    <property type="entry name" value="Amino_oxidase"/>
</dbReference>
<dbReference type="Proteomes" id="UP000189739">
    <property type="component" value="Unassembled WGS sequence"/>
</dbReference>
<dbReference type="PANTHER" id="PTHR43734">
    <property type="entry name" value="PHYTOENE DESATURASE"/>
    <property type="match status" value="1"/>
</dbReference>
<comment type="caution">
    <text evidence="7">The sequence shown here is derived from an EMBL/GenBank/DDBJ whole genome shotgun (WGS) entry which is preliminary data.</text>
</comment>
<gene>
    <name evidence="7" type="ORF">BC343_09475</name>
</gene>
<name>A0A1S9PD14_9SPHI</name>
<evidence type="ECO:0000256" key="4">
    <source>
        <dbReference type="ARBA" id="ARBA00023002"/>
    </source>
</evidence>
<dbReference type="GO" id="GO:0016491">
    <property type="term" value="F:oxidoreductase activity"/>
    <property type="evidence" value="ECO:0007669"/>
    <property type="project" value="UniProtKB-KW"/>
</dbReference>
<dbReference type="PANTHER" id="PTHR43734:SF7">
    <property type="entry name" value="4,4'-DIAPONEUROSPORENE OXYGENASE"/>
    <property type="match status" value="1"/>
</dbReference>
<keyword evidence="8" id="KW-1185">Reference proteome</keyword>